<dbReference type="PANTHER" id="PTHR19328">
    <property type="entry name" value="HEDGEHOG-INTERACTING PROTEIN"/>
    <property type="match status" value="1"/>
</dbReference>
<feature type="compositionally biased region" description="Low complexity" evidence="1">
    <location>
        <begin position="46"/>
        <end position="58"/>
    </location>
</feature>
<evidence type="ECO:0000259" key="2">
    <source>
        <dbReference type="Pfam" id="PF07995"/>
    </source>
</evidence>
<dbReference type="InterPro" id="IPR011041">
    <property type="entry name" value="Quinoprot_gluc/sorb_DH_b-prop"/>
</dbReference>
<evidence type="ECO:0000313" key="3">
    <source>
        <dbReference type="EMBL" id="GAA0632751.1"/>
    </source>
</evidence>
<feature type="region of interest" description="Disordered" evidence="1">
    <location>
        <begin position="30"/>
        <end position="71"/>
    </location>
</feature>
<dbReference type="PANTHER" id="PTHR19328:SF13">
    <property type="entry name" value="HIPL1 PROTEIN"/>
    <property type="match status" value="1"/>
</dbReference>
<comment type="caution">
    <text evidence="3">The sequence shown here is derived from an EMBL/GenBank/DDBJ whole genome shotgun (WGS) entry which is preliminary data.</text>
</comment>
<dbReference type="EMBL" id="BAAAHE010000044">
    <property type="protein sequence ID" value="GAA0632751.1"/>
    <property type="molecule type" value="Genomic_DNA"/>
</dbReference>
<organism evidence="3 4">
    <name type="scientific">Sporichthya brevicatena</name>
    <dbReference type="NCBI Taxonomy" id="171442"/>
    <lineage>
        <taxon>Bacteria</taxon>
        <taxon>Bacillati</taxon>
        <taxon>Actinomycetota</taxon>
        <taxon>Actinomycetes</taxon>
        <taxon>Sporichthyales</taxon>
        <taxon>Sporichthyaceae</taxon>
        <taxon>Sporichthya</taxon>
    </lineage>
</organism>
<feature type="domain" description="Glucose/Sorbosone dehydrogenase" evidence="2">
    <location>
        <begin position="77"/>
        <end position="370"/>
    </location>
</feature>
<dbReference type="InterPro" id="IPR011042">
    <property type="entry name" value="6-blade_b-propeller_TolB-like"/>
</dbReference>
<reference evidence="3 4" key="1">
    <citation type="journal article" date="2019" name="Int. J. Syst. Evol. Microbiol.">
        <title>The Global Catalogue of Microorganisms (GCM) 10K type strain sequencing project: providing services to taxonomists for standard genome sequencing and annotation.</title>
        <authorList>
            <consortium name="The Broad Institute Genomics Platform"/>
            <consortium name="The Broad Institute Genome Sequencing Center for Infectious Disease"/>
            <person name="Wu L."/>
            <person name="Ma J."/>
        </authorList>
    </citation>
    <scope>NUCLEOTIDE SEQUENCE [LARGE SCALE GENOMIC DNA]</scope>
    <source>
        <strain evidence="3 4">JCM 10671</strain>
    </source>
</reference>
<dbReference type="PROSITE" id="PS51257">
    <property type="entry name" value="PROKAR_LIPOPROTEIN"/>
    <property type="match status" value="1"/>
</dbReference>
<dbReference type="RefSeq" id="WP_344608204.1">
    <property type="nucleotide sequence ID" value="NZ_BAAAHE010000044.1"/>
</dbReference>
<sequence>MRIGRLGTGTLAVALGLGLAACGDDDDPTAMPPVYTDSPTSSATGPAAVASPNASASPGRSPATGRPTVAGDVVTGLTSPWGLAFLPDGSALVSERDTARVKRISPGGKVSTVGTVPGVDHGGEGGLLGIAVGPDFDENPRLYAYLTASDGNRIVRMPYTASGLGRPEVVLDGIDASGIHNGGRLAFGPDGMLYASTGDASDRPTSQDRDDLNGKILRMTPDGKPAPGNPDADSVVWSYGHRNVQGLAWDDAGNLWASEFGQNTWDELNRIEAGRNYGWPEVEGDEGGSEFTRPARVWPTSEASPSGLAFARGSLWMAGLRGQRLWQIPLSGTGTGKPVAHFSGEYGRLRTVALAPDGSLWLITNNTDGRGRPQAGDDRILRITLG</sequence>
<dbReference type="SUPFAM" id="SSF50952">
    <property type="entry name" value="Soluble quinoprotein glucose dehydrogenase"/>
    <property type="match status" value="1"/>
</dbReference>
<gene>
    <name evidence="3" type="ORF">GCM10009547_40750</name>
</gene>
<protein>
    <submittedName>
        <fullName evidence="3">PQQ-dependent sugar dehydrogenase</fullName>
    </submittedName>
</protein>
<keyword evidence="4" id="KW-1185">Reference proteome</keyword>
<accession>A0ABN1H884</accession>
<evidence type="ECO:0000313" key="4">
    <source>
        <dbReference type="Proteomes" id="UP001500957"/>
    </source>
</evidence>
<dbReference type="InterPro" id="IPR012938">
    <property type="entry name" value="Glc/Sorbosone_DH"/>
</dbReference>
<dbReference type="Proteomes" id="UP001500957">
    <property type="component" value="Unassembled WGS sequence"/>
</dbReference>
<evidence type="ECO:0000256" key="1">
    <source>
        <dbReference type="SAM" id="MobiDB-lite"/>
    </source>
</evidence>
<dbReference type="Gene3D" id="2.120.10.30">
    <property type="entry name" value="TolB, C-terminal domain"/>
    <property type="match status" value="1"/>
</dbReference>
<name>A0ABN1H884_9ACTN</name>
<dbReference type="Pfam" id="PF07995">
    <property type="entry name" value="GSDH"/>
    <property type="match status" value="1"/>
</dbReference>
<proteinExistence type="predicted"/>